<keyword evidence="2" id="KW-1133">Transmembrane helix</keyword>
<gene>
    <name evidence="3" type="ORF">FSC10_07855</name>
</gene>
<protein>
    <submittedName>
        <fullName evidence="3">Uncharacterized protein</fullName>
    </submittedName>
</protein>
<accession>A0AAE7BWW1</accession>
<evidence type="ECO:0000256" key="2">
    <source>
        <dbReference type="SAM" id="Phobius"/>
    </source>
</evidence>
<keyword evidence="2" id="KW-0812">Transmembrane</keyword>
<feature type="transmembrane region" description="Helical" evidence="2">
    <location>
        <begin position="36"/>
        <end position="61"/>
    </location>
</feature>
<evidence type="ECO:0000313" key="3">
    <source>
        <dbReference type="EMBL" id="QIC67287.1"/>
    </source>
</evidence>
<dbReference type="AlphaFoldDB" id="A0AAE7BWW1"/>
<proteinExistence type="predicted"/>
<feature type="coiled-coil region" evidence="1">
    <location>
        <begin position="61"/>
        <end position="92"/>
    </location>
</feature>
<organism evidence="3 4">
    <name type="scientific">Acinetobacter schindleri</name>
    <dbReference type="NCBI Taxonomy" id="108981"/>
    <lineage>
        <taxon>Bacteria</taxon>
        <taxon>Pseudomonadati</taxon>
        <taxon>Pseudomonadota</taxon>
        <taxon>Gammaproteobacteria</taxon>
        <taxon>Moraxellales</taxon>
        <taxon>Moraxellaceae</taxon>
        <taxon>Acinetobacter</taxon>
    </lineage>
</organism>
<reference evidence="3 4" key="1">
    <citation type="submission" date="2019-09" db="EMBL/GenBank/DDBJ databases">
        <title>Non-baumannii Acinetobacter spp. carrying blaNDM-1 isolated in China.</title>
        <authorList>
            <person name="Cui C."/>
            <person name="Chen C."/>
            <person name="Sun J."/>
            <person name="Liu Y."/>
        </authorList>
    </citation>
    <scope>NUCLEOTIDE SEQUENCE [LARGE SCALE GENOMIC DNA]</scope>
    <source>
        <strain evidence="3 4">HZE23-1</strain>
    </source>
</reference>
<evidence type="ECO:0000256" key="1">
    <source>
        <dbReference type="SAM" id="Coils"/>
    </source>
</evidence>
<evidence type="ECO:0000313" key="4">
    <source>
        <dbReference type="Proteomes" id="UP000503505"/>
    </source>
</evidence>
<dbReference type="Proteomes" id="UP000503505">
    <property type="component" value="Chromosome"/>
</dbReference>
<dbReference type="RefSeq" id="WP_163171367.1">
    <property type="nucleotide sequence ID" value="NZ_CP044463.1"/>
</dbReference>
<keyword evidence="1" id="KW-0175">Coiled coil</keyword>
<sequence>MIKTIVATILALILLTSALVIYYWRDVQYDPTAMEMLQFFILLPVFSCLLLLSPWLIYISLKAYQTAKAEKLEAAENQEKQLQQQSELEKNKDKPVEEQTLKIYSSAAIHSFGENHEIIDAMQAFKSPELDETLVNHYGLPILSYRIRHLDELLAEAEEGDTLHSMRLQRISLLIQQQMEQHAESLYHIATHLRKSAMFYDAETTYEYRMHPGWINKQFDGENEIENPFEQVARLNKLNLHILLPATLIHIWPDQAQQTLIEQLEQQYEIVQRQIHVEFHYVDHHNAYALWINLFNDIQQQHEQVSLVIAVQSEIDQEWLEQQLWQSEQYLPGEYAASVCVSAPQLNIEDLMEIKSIKTLKHVKNISEYLQQQCPNFAEQLQQEAAFVLLLDDPLQINTSKKIQQYLGTAGIELHHGLYCHSYLGSTVEMKALFGIFLCMQMNDDVITLAYTVQHPQAFLAYQPVSLVEELEQNAA</sequence>
<name>A0AAE7BWW1_9GAMM</name>
<keyword evidence="2" id="KW-0472">Membrane</keyword>
<dbReference type="EMBL" id="CP044463">
    <property type="protein sequence ID" value="QIC67287.1"/>
    <property type="molecule type" value="Genomic_DNA"/>
</dbReference>